<evidence type="ECO:0000256" key="1">
    <source>
        <dbReference type="ARBA" id="ARBA00004571"/>
    </source>
</evidence>
<keyword evidence="7" id="KW-0406">Ion transport</keyword>
<dbReference type="PANTHER" id="PTHR34501">
    <property type="entry name" value="PROTEIN YDDL-RELATED"/>
    <property type="match status" value="1"/>
</dbReference>
<dbReference type="Gene3D" id="2.40.160.10">
    <property type="entry name" value="Porin"/>
    <property type="match status" value="1"/>
</dbReference>
<dbReference type="SUPFAM" id="SSF56935">
    <property type="entry name" value="Porins"/>
    <property type="match status" value="1"/>
</dbReference>
<dbReference type="HOGENOM" id="CLU_834033_0_0_6"/>
<dbReference type="GO" id="GO:0009279">
    <property type="term" value="C:cell outer membrane"/>
    <property type="evidence" value="ECO:0007669"/>
    <property type="project" value="UniProtKB-SubCell"/>
</dbReference>
<dbReference type="Proteomes" id="UP000009145">
    <property type="component" value="Chromosome"/>
</dbReference>
<keyword evidence="5" id="KW-0812">Transmembrane</keyword>
<gene>
    <name evidence="12" type="ordered locus">Q7C_1843</name>
</gene>
<dbReference type="Pfam" id="PF13609">
    <property type="entry name" value="Porin_4"/>
    <property type="match status" value="1"/>
</dbReference>
<dbReference type="EMBL" id="CP003380">
    <property type="protein sequence ID" value="AFJ02984.1"/>
    <property type="molecule type" value="Genomic_DNA"/>
</dbReference>
<proteinExistence type="predicted"/>
<evidence type="ECO:0000313" key="12">
    <source>
        <dbReference type="EMBL" id="AFJ02984.1"/>
    </source>
</evidence>
<accession>I1YJ91</accession>
<evidence type="ECO:0000256" key="4">
    <source>
        <dbReference type="ARBA" id="ARBA00022452"/>
    </source>
</evidence>
<dbReference type="OrthoDB" id="784582at2"/>
<evidence type="ECO:0000256" key="3">
    <source>
        <dbReference type="ARBA" id="ARBA00022448"/>
    </source>
</evidence>
<evidence type="ECO:0000256" key="6">
    <source>
        <dbReference type="ARBA" id="ARBA00022729"/>
    </source>
</evidence>
<organism evidence="12 13">
    <name type="scientific">Methylophaga frappieri (strain ATCC BAA-2434 / DSM 25690 / JAM7)</name>
    <dbReference type="NCBI Taxonomy" id="754477"/>
    <lineage>
        <taxon>Bacteria</taxon>
        <taxon>Pseudomonadati</taxon>
        <taxon>Pseudomonadota</taxon>
        <taxon>Gammaproteobacteria</taxon>
        <taxon>Thiotrichales</taxon>
        <taxon>Piscirickettsiaceae</taxon>
        <taxon>Methylophaga</taxon>
    </lineage>
</organism>
<dbReference type="GO" id="GO:0006811">
    <property type="term" value="P:monoatomic ion transport"/>
    <property type="evidence" value="ECO:0007669"/>
    <property type="project" value="UniProtKB-KW"/>
</dbReference>
<comment type="subcellular location">
    <subcellularLocation>
        <location evidence="1">Cell outer membrane</location>
        <topology evidence="1">Multi-pass membrane protein</topology>
    </subcellularLocation>
</comment>
<keyword evidence="9" id="KW-0472">Membrane</keyword>
<keyword evidence="3" id="KW-0813">Transport</keyword>
<keyword evidence="4" id="KW-1134">Transmembrane beta strand</keyword>
<dbReference type="RefSeq" id="WP_014704404.1">
    <property type="nucleotide sequence ID" value="NC_017856.1"/>
</dbReference>
<dbReference type="KEGG" id="mec:Q7C_1843"/>
<evidence type="ECO:0000256" key="5">
    <source>
        <dbReference type="ARBA" id="ARBA00022692"/>
    </source>
</evidence>
<evidence type="ECO:0000256" key="7">
    <source>
        <dbReference type="ARBA" id="ARBA00023065"/>
    </source>
</evidence>
<dbReference type="InterPro" id="IPR023614">
    <property type="entry name" value="Porin_dom_sf"/>
</dbReference>
<keyword evidence="6" id="KW-0732">Signal</keyword>
<evidence type="ECO:0000313" key="13">
    <source>
        <dbReference type="Proteomes" id="UP000009145"/>
    </source>
</evidence>
<comment type="subunit">
    <text evidence="2">Homotrimer.</text>
</comment>
<dbReference type="GO" id="GO:0015288">
    <property type="term" value="F:porin activity"/>
    <property type="evidence" value="ECO:0007669"/>
    <property type="project" value="UniProtKB-KW"/>
</dbReference>
<evidence type="ECO:0000256" key="9">
    <source>
        <dbReference type="ARBA" id="ARBA00023136"/>
    </source>
</evidence>
<dbReference type="AlphaFoldDB" id="I1YJ91"/>
<feature type="domain" description="Porin" evidence="11">
    <location>
        <begin position="20"/>
        <end position="320"/>
    </location>
</feature>
<dbReference type="PANTHER" id="PTHR34501:SF9">
    <property type="entry name" value="MAJOR OUTER MEMBRANE PROTEIN P.IA"/>
    <property type="match status" value="1"/>
</dbReference>
<dbReference type="PATRIC" id="fig|754477.3.peg.1814"/>
<evidence type="ECO:0000259" key="11">
    <source>
        <dbReference type="Pfam" id="PF13609"/>
    </source>
</evidence>
<evidence type="ECO:0000256" key="2">
    <source>
        <dbReference type="ARBA" id="ARBA00011233"/>
    </source>
</evidence>
<protein>
    <submittedName>
        <fullName evidence="12">Porin, Gram-negative type</fullName>
    </submittedName>
</protein>
<keyword evidence="8" id="KW-0626">Porin</keyword>
<name>I1YJ91_METFJ</name>
<evidence type="ECO:0000256" key="10">
    <source>
        <dbReference type="ARBA" id="ARBA00023237"/>
    </source>
</evidence>
<sequence precursor="true">MVYPTAKSTVTGLLIGLTGLYFLPPSVMAEEDEPWSLEWYASLRMQAESVRPDQTDALADYRGFRDAFSRVGVRTEYAFNPRHQLFGQIEIPFDSVNMRFRDSYDQGGVGRDERESLRVARLGYRSPVGTLVAGQQWMPYYNAILLPVDQFSTFYSGFASYTTFRVKETLAYESPVWGGFSFGASYSSQAGNARSSSRIDDRRIQAVASYAIENHRLSVGMDDRGNAQGFSDRLYGATWSFNPGPWGLAVKYEVTDTDNPNSFFGDDAQAINVFGSYQYQNNVFKLMLANVEGYGEAIIHAGVDHKYSDNLTLFAEFYQEQETAALTCKRCGLAGFDAAASGGKVFAVGFRYNLSY</sequence>
<dbReference type="GO" id="GO:0046930">
    <property type="term" value="C:pore complex"/>
    <property type="evidence" value="ECO:0007669"/>
    <property type="project" value="UniProtKB-KW"/>
</dbReference>
<keyword evidence="10" id="KW-0998">Cell outer membrane</keyword>
<dbReference type="eggNOG" id="COG3203">
    <property type="taxonomic scope" value="Bacteria"/>
</dbReference>
<dbReference type="InterPro" id="IPR033900">
    <property type="entry name" value="Gram_neg_porin_domain"/>
</dbReference>
<evidence type="ECO:0000256" key="8">
    <source>
        <dbReference type="ARBA" id="ARBA00023114"/>
    </source>
</evidence>
<reference evidence="12 13" key="1">
    <citation type="journal article" date="2012" name="J. Bacteriol.">
        <title>Complete genome sequences of Methylophaga sp. strain JAM1 and Methylophaga sp. strain JAM7.</title>
        <authorList>
            <person name="Villeneuve C."/>
            <person name="Martineau C."/>
            <person name="Mauffrey F."/>
            <person name="Villemur R."/>
        </authorList>
    </citation>
    <scope>NUCLEOTIDE SEQUENCE [LARGE SCALE GENOMIC DNA]</scope>
    <source>
        <strain evidence="12 13">JAM7</strain>
    </source>
</reference>
<dbReference type="STRING" id="754477.Q7C_1843"/>
<dbReference type="InterPro" id="IPR050298">
    <property type="entry name" value="Gram-neg_bact_OMP"/>
</dbReference>
<keyword evidence="13" id="KW-1185">Reference proteome</keyword>